<gene>
    <name evidence="2" type="ORF">HMPREF9123_2517</name>
</gene>
<dbReference type="AlphaFoldDB" id="F2BFL0"/>
<keyword evidence="3" id="KW-1185">Reference proteome</keyword>
<reference evidence="2 3" key="1">
    <citation type="submission" date="2011-02" db="EMBL/GenBank/DDBJ databases">
        <authorList>
            <person name="Muzny D."/>
            <person name="Qin X."/>
            <person name="Deng J."/>
            <person name="Jiang H."/>
            <person name="Liu Y."/>
            <person name="Qu J."/>
            <person name="Song X.-Z."/>
            <person name="Zhang L."/>
            <person name="Thornton R."/>
            <person name="Coyle M."/>
            <person name="Francisco L."/>
            <person name="Jackson L."/>
            <person name="Javaid M."/>
            <person name="Korchina V."/>
            <person name="Kovar C."/>
            <person name="Mata R."/>
            <person name="Mathew T."/>
            <person name="Ngo R."/>
            <person name="Nguyen L."/>
            <person name="Nguyen N."/>
            <person name="Okwuonu G."/>
            <person name="Ongeri F."/>
            <person name="Pham C."/>
            <person name="Simmons D."/>
            <person name="Wilczek-Boney K."/>
            <person name="Hale W."/>
            <person name="Jakkamsetti A."/>
            <person name="Pham P."/>
            <person name="Ruth R."/>
            <person name="San Lucas F."/>
            <person name="Warren J."/>
            <person name="Zhang J."/>
            <person name="Zhao Z."/>
            <person name="Zhou C."/>
            <person name="Zhu D."/>
            <person name="Lee S."/>
            <person name="Bess C."/>
            <person name="Blankenburg K."/>
            <person name="Forbes L."/>
            <person name="Fu Q."/>
            <person name="Gubbala S."/>
            <person name="Hirani K."/>
            <person name="Jayaseelan J.C."/>
            <person name="Lara F."/>
            <person name="Munidasa M."/>
            <person name="Palculict T."/>
            <person name="Patil S."/>
            <person name="Pu L.-L."/>
            <person name="Saada N."/>
            <person name="Tang L."/>
            <person name="Weissenberger G."/>
            <person name="Zhu Y."/>
            <person name="Hemphill L."/>
            <person name="Shang Y."/>
            <person name="Youmans B."/>
            <person name="Ayvaz T."/>
            <person name="Ross M."/>
            <person name="Santibanez J."/>
            <person name="Aqrawi P."/>
            <person name="Gross S."/>
            <person name="Joshi V."/>
            <person name="Fowler G."/>
            <person name="Nazareth L."/>
            <person name="Reid J."/>
            <person name="Worley K."/>
            <person name="Petrosino J."/>
            <person name="Highlander S."/>
            <person name="Gibbs R."/>
        </authorList>
    </citation>
    <scope>NUCLEOTIDE SEQUENCE [LARGE SCALE GENOMIC DNA]</scope>
    <source>
        <strain evidence="2 3">ATCC BAA-1200</strain>
    </source>
</reference>
<dbReference type="RefSeq" id="WP_007343522.1">
    <property type="nucleotide sequence ID" value="NZ_GL878494.1"/>
</dbReference>
<dbReference type="InterPro" id="IPR016040">
    <property type="entry name" value="NAD(P)-bd_dom"/>
</dbReference>
<dbReference type="PANTHER" id="PTHR15020:SF50">
    <property type="entry name" value="UPF0659 PROTEIN YMR090W"/>
    <property type="match status" value="1"/>
</dbReference>
<accession>F2BFL0</accession>
<comment type="caution">
    <text evidence="2">The sequence shown here is derived from an EMBL/GenBank/DDBJ whole genome shotgun (WGS) entry which is preliminary data.</text>
</comment>
<feature type="domain" description="NAD(P)-binding" evidence="1">
    <location>
        <begin position="6"/>
        <end position="196"/>
    </location>
</feature>
<dbReference type="EMBL" id="AFAY01000050">
    <property type="protein sequence ID" value="EGF08432.1"/>
    <property type="molecule type" value="Genomic_DNA"/>
</dbReference>
<dbReference type="SUPFAM" id="SSF51735">
    <property type="entry name" value="NAD(P)-binding Rossmann-fold domains"/>
    <property type="match status" value="1"/>
</dbReference>
<dbReference type="HOGENOM" id="CLU_025711_5_0_4"/>
<sequence>MLTIFGANGKSGRALITRLRQNGFSDGLTAVLRRPEQAADPFYAQHHTQTLTADALDPQAVLEAVRRTQPDTIVSFVGGKNEAGQRSDAAGNIHIIEAARTAAPEARFLLVTSMGCGEQYEGTSAMFKQALGEAVLAKTEAENHLRQSGLPWVILRPCGLGQDAGGSHTLHRQIDEIPRDYMDRNGLAAAIAALIAAEQWPSETVYSVTA</sequence>
<protein>
    <submittedName>
        <fullName evidence="2">NAD dependent epimerase/dehydratase</fullName>
    </submittedName>
</protein>
<organism evidence="2 3">
    <name type="scientific">Neisseria bacilliformis ATCC BAA-1200</name>
    <dbReference type="NCBI Taxonomy" id="888742"/>
    <lineage>
        <taxon>Bacteria</taxon>
        <taxon>Pseudomonadati</taxon>
        <taxon>Pseudomonadota</taxon>
        <taxon>Betaproteobacteria</taxon>
        <taxon>Neisseriales</taxon>
        <taxon>Neisseriaceae</taxon>
        <taxon>Neisseria</taxon>
    </lineage>
</organism>
<dbReference type="PANTHER" id="PTHR15020">
    <property type="entry name" value="FLAVIN REDUCTASE-RELATED"/>
    <property type="match status" value="1"/>
</dbReference>
<name>F2BFL0_9NEIS</name>
<dbReference type="STRING" id="267212.GCA_001063965_01853"/>
<proteinExistence type="predicted"/>
<evidence type="ECO:0000313" key="3">
    <source>
        <dbReference type="Proteomes" id="UP000004105"/>
    </source>
</evidence>
<dbReference type="Proteomes" id="UP000004105">
    <property type="component" value="Unassembled WGS sequence"/>
</dbReference>
<evidence type="ECO:0000259" key="1">
    <source>
        <dbReference type="Pfam" id="PF13460"/>
    </source>
</evidence>
<dbReference type="Pfam" id="PF13460">
    <property type="entry name" value="NAD_binding_10"/>
    <property type="match status" value="1"/>
</dbReference>
<dbReference type="InterPro" id="IPR036291">
    <property type="entry name" value="NAD(P)-bd_dom_sf"/>
</dbReference>
<dbReference type="OrthoDB" id="9803892at2"/>
<dbReference type="Gene3D" id="3.40.50.720">
    <property type="entry name" value="NAD(P)-binding Rossmann-like Domain"/>
    <property type="match status" value="1"/>
</dbReference>
<evidence type="ECO:0000313" key="2">
    <source>
        <dbReference type="EMBL" id="EGF08432.1"/>
    </source>
</evidence>